<dbReference type="AlphaFoldDB" id="A0AAE1EFW4"/>
<sequence>MRSVGGVWMGVRRQMRSVGGVGTGVRRQMRSVGGVWTGNALSGTLVVRLSLIALLVRAVFIVIVDGDGSNDIDDRYGIGVGGGSSIFVVDHQ</sequence>
<dbReference type="Proteomes" id="UP001286313">
    <property type="component" value="Unassembled WGS sequence"/>
</dbReference>
<evidence type="ECO:0000313" key="2">
    <source>
        <dbReference type="Proteomes" id="UP001286313"/>
    </source>
</evidence>
<keyword evidence="2" id="KW-1185">Reference proteome</keyword>
<protein>
    <submittedName>
        <fullName evidence="1">Uncharacterized protein</fullName>
    </submittedName>
</protein>
<name>A0AAE1EFW4_PETCI</name>
<evidence type="ECO:0000313" key="1">
    <source>
        <dbReference type="EMBL" id="KAK3849553.1"/>
    </source>
</evidence>
<accession>A0AAE1EFW4</accession>
<proteinExistence type="predicted"/>
<gene>
    <name evidence="1" type="ORF">Pcinc_043698</name>
</gene>
<dbReference type="EMBL" id="JAWQEG010008840">
    <property type="protein sequence ID" value="KAK3849553.1"/>
    <property type="molecule type" value="Genomic_DNA"/>
</dbReference>
<comment type="caution">
    <text evidence="1">The sequence shown here is derived from an EMBL/GenBank/DDBJ whole genome shotgun (WGS) entry which is preliminary data.</text>
</comment>
<reference evidence="1" key="1">
    <citation type="submission" date="2023-10" db="EMBL/GenBank/DDBJ databases">
        <title>Genome assemblies of two species of porcelain crab, Petrolisthes cinctipes and Petrolisthes manimaculis (Anomura: Porcellanidae).</title>
        <authorList>
            <person name="Angst P."/>
        </authorList>
    </citation>
    <scope>NUCLEOTIDE SEQUENCE</scope>
    <source>
        <strain evidence="1">PB745_01</strain>
        <tissue evidence="1">Gill</tissue>
    </source>
</reference>
<organism evidence="1 2">
    <name type="scientific">Petrolisthes cinctipes</name>
    <name type="common">Flat porcelain crab</name>
    <dbReference type="NCBI Taxonomy" id="88211"/>
    <lineage>
        <taxon>Eukaryota</taxon>
        <taxon>Metazoa</taxon>
        <taxon>Ecdysozoa</taxon>
        <taxon>Arthropoda</taxon>
        <taxon>Crustacea</taxon>
        <taxon>Multicrustacea</taxon>
        <taxon>Malacostraca</taxon>
        <taxon>Eumalacostraca</taxon>
        <taxon>Eucarida</taxon>
        <taxon>Decapoda</taxon>
        <taxon>Pleocyemata</taxon>
        <taxon>Anomura</taxon>
        <taxon>Galatheoidea</taxon>
        <taxon>Porcellanidae</taxon>
        <taxon>Petrolisthes</taxon>
    </lineage>
</organism>